<dbReference type="Proteomes" id="UP001501490">
    <property type="component" value="Unassembled WGS sequence"/>
</dbReference>
<protein>
    <submittedName>
        <fullName evidence="8">AAA family ATPase</fullName>
    </submittedName>
</protein>
<evidence type="ECO:0000256" key="4">
    <source>
        <dbReference type="ARBA" id="ARBA00022840"/>
    </source>
</evidence>
<evidence type="ECO:0000256" key="2">
    <source>
        <dbReference type="ARBA" id="ARBA00022801"/>
    </source>
</evidence>
<proteinExistence type="predicted"/>
<keyword evidence="4 5" id="KW-0067">ATP-binding</keyword>
<dbReference type="InterPro" id="IPR014016">
    <property type="entry name" value="UvrD-like_ATP-bd"/>
</dbReference>
<dbReference type="EMBL" id="BAABAB010000022">
    <property type="protein sequence ID" value="GAA3628676.1"/>
    <property type="molecule type" value="Genomic_DNA"/>
</dbReference>
<feature type="region of interest" description="Disordered" evidence="6">
    <location>
        <begin position="1"/>
        <end position="42"/>
    </location>
</feature>
<feature type="domain" description="UvrD-like helicase ATP-binding" evidence="7">
    <location>
        <begin position="227"/>
        <end position="615"/>
    </location>
</feature>
<keyword evidence="2 5" id="KW-0378">Hydrolase</keyword>
<dbReference type="PANTHER" id="PTHR11070:SF45">
    <property type="entry name" value="DNA 3'-5' HELICASE"/>
    <property type="match status" value="1"/>
</dbReference>
<keyword evidence="1 5" id="KW-0547">Nucleotide-binding</keyword>
<evidence type="ECO:0000313" key="9">
    <source>
        <dbReference type="Proteomes" id="UP001501490"/>
    </source>
</evidence>
<evidence type="ECO:0000313" key="8">
    <source>
        <dbReference type="EMBL" id="GAA3628676.1"/>
    </source>
</evidence>
<dbReference type="PROSITE" id="PS51198">
    <property type="entry name" value="UVRD_HELICASE_ATP_BIND"/>
    <property type="match status" value="1"/>
</dbReference>
<reference evidence="9" key="1">
    <citation type="journal article" date="2019" name="Int. J. Syst. Evol. Microbiol.">
        <title>The Global Catalogue of Microorganisms (GCM) 10K type strain sequencing project: providing services to taxonomists for standard genome sequencing and annotation.</title>
        <authorList>
            <consortium name="The Broad Institute Genomics Platform"/>
            <consortium name="The Broad Institute Genome Sequencing Center for Infectious Disease"/>
            <person name="Wu L."/>
            <person name="Ma J."/>
        </authorList>
    </citation>
    <scope>NUCLEOTIDE SEQUENCE [LARGE SCALE GENOMIC DNA]</scope>
    <source>
        <strain evidence="9">JCM 16929</strain>
    </source>
</reference>
<keyword evidence="9" id="KW-1185">Reference proteome</keyword>
<gene>
    <name evidence="8" type="ORF">GCM10022236_33800</name>
</gene>
<evidence type="ECO:0000256" key="3">
    <source>
        <dbReference type="ARBA" id="ARBA00022806"/>
    </source>
</evidence>
<comment type="caution">
    <text evidence="8">The sequence shown here is derived from an EMBL/GenBank/DDBJ whole genome shotgun (WGS) entry which is preliminary data.</text>
</comment>
<dbReference type="Pfam" id="PF00580">
    <property type="entry name" value="UvrD-helicase"/>
    <property type="match status" value="1"/>
</dbReference>
<evidence type="ECO:0000256" key="1">
    <source>
        <dbReference type="ARBA" id="ARBA00022741"/>
    </source>
</evidence>
<name>A0ABP7AB48_9ACTN</name>
<feature type="binding site" evidence="5">
    <location>
        <begin position="248"/>
        <end position="255"/>
    </location>
    <ligand>
        <name>ATP</name>
        <dbReference type="ChEBI" id="CHEBI:30616"/>
    </ligand>
</feature>
<dbReference type="SUPFAM" id="SSF52540">
    <property type="entry name" value="P-loop containing nucleoside triphosphate hydrolases"/>
    <property type="match status" value="1"/>
</dbReference>
<dbReference type="InterPro" id="IPR027417">
    <property type="entry name" value="P-loop_NTPase"/>
</dbReference>
<dbReference type="InterPro" id="IPR000212">
    <property type="entry name" value="DNA_helicase_UvrD/REP"/>
</dbReference>
<keyword evidence="3 5" id="KW-0347">Helicase</keyword>
<sequence length="776" mass="84328">MSHAHAHRAHVDRATPDGREVDDGDDRDPAGPASSVEEQVASAVERELAVEQAHVDLVYARLEEATRAAEQVAREGASLYQSDRSSFVREEDGTGLFERDVFAYQAAKRLAELDAETEGLVFGRIDRTDAEIRYIGRIGVRDADYEPLVIDWRAPAAEPFYRATPTHPMNVVRRRVLRCHGERVIGIEDDLLDAQHDAGQLVVLGEGALMAALSRARGHQMRDIVATIQAEQDEAIRAAWQGFTLISGGPGTGKTVVALHRAAYLLYSNRRRFENGGVLVVGPSRVFMNYIERVLPSLGEDAVVLRSIGSVAGDVVPVSGDAIDSAPVAAIKGSLRMATLLRNLAHTPPQHVPQELRLTLKGHVLAVRPAALERIRTDVLAHHKLNSGREPAEKALLSALWRSRPSELDLERDEFEDEIRAHPAFRSFGNAWWPTMSAPTALLRLADPDIAARAAGPALSQTEQELLSASYRGLERHHGPPPWTAADGALLDELVNLLGPVPPEEDQEVSLFLEGGDEVAEVVTTMERLNQPREVDPFATPHDTYAHILVDEAQDVTPMQWRMLRRRGASASWTIVGDPAQSSWPDAGEYERAIAELIGRAPVRRFRMSTNYRSPAEVFELAARVVATQFPTVDIPAAVRSTGIEPELLTVGADRVETESVSIVSSLLGLVEGTVGLIAPPSRQQALARALHAADLPGAARVVVVTPLQAKGLEYDAVLVVAPEEIVAESAGGIRTLYVALTRPTQRLVTLDPVPPSDPGSNGHAAPIPAWRRGLA</sequence>
<evidence type="ECO:0000259" key="7">
    <source>
        <dbReference type="PROSITE" id="PS51198"/>
    </source>
</evidence>
<accession>A0ABP7AB48</accession>
<organism evidence="8 9">
    <name type="scientific">Microlunatus ginsengisoli</name>
    <dbReference type="NCBI Taxonomy" id="363863"/>
    <lineage>
        <taxon>Bacteria</taxon>
        <taxon>Bacillati</taxon>
        <taxon>Actinomycetota</taxon>
        <taxon>Actinomycetes</taxon>
        <taxon>Propionibacteriales</taxon>
        <taxon>Propionibacteriaceae</taxon>
        <taxon>Microlunatus</taxon>
    </lineage>
</organism>
<evidence type="ECO:0000256" key="6">
    <source>
        <dbReference type="SAM" id="MobiDB-lite"/>
    </source>
</evidence>
<dbReference type="PANTHER" id="PTHR11070">
    <property type="entry name" value="UVRD / RECB / PCRA DNA HELICASE FAMILY MEMBER"/>
    <property type="match status" value="1"/>
</dbReference>
<dbReference type="Gene3D" id="3.40.50.300">
    <property type="entry name" value="P-loop containing nucleotide triphosphate hydrolases"/>
    <property type="match status" value="3"/>
</dbReference>
<feature type="compositionally biased region" description="Basic and acidic residues" evidence="6">
    <location>
        <begin position="9"/>
        <end position="21"/>
    </location>
</feature>
<evidence type="ECO:0000256" key="5">
    <source>
        <dbReference type="PROSITE-ProRule" id="PRU00560"/>
    </source>
</evidence>